<dbReference type="InterPro" id="IPR004757">
    <property type="entry name" value="EtNH_permease"/>
</dbReference>
<evidence type="ECO:0000256" key="3">
    <source>
        <dbReference type="ARBA" id="ARBA00022989"/>
    </source>
</evidence>
<dbReference type="Proteomes" id="UP000190951">
    <property type="component" value="Chromosome"/>
</dbReference>
<name>A0A1S8KZ39_9CLOT</name>
<dbReference type="EMBL" id="CP096983">
    <property type="protein sequence ID" value="URZ12762.1"/>
    <property type="molecule type" value="Genomic_DNA"/>
</dbReference>
<dbReference type="InterPro" id="IPR004841">
    <property type="entry name" value="AA-permease/SLC12A_dom"/>
</dbReference>
<dbReference type="PANTHER" id="PTHR42770">
    <property type="entry name" value="AMINO ACID TRANSPORTER-RELATED"/>
    <property type="match status" value="1"/>
</dbReference>
<accession>A0A1S8KZ39</accession>
<dbReference type="AlphaFoldDB" id="A0A1S8KZ39"/>
<dbReference type="STRING" id="84029.CROST_39630"/>
<dbReference type="GO" id="GO:0055085">
    <property type="term" value="P:transmembrane transport"/>
    <property type="evidence" value="ECO:0007669"/>
    <property type="project" value="InterPro"/>
</dbReference>
<sequence length="438" mass="47153">MAKELKKTLSTFQLWAIIVGMVISGMYCGWNNALTFTSPVGFVVATLIVTVFYGTFMFSYAELATAMPKADGSSEFASRTMGRLGGFFAGFSCILEFLFATPAIAISIGAYVNFIIPSVPVTAAALVFYALFVIVNCFGVKTAAIIETVVTIVAIIGLIIFAGASATHIDPTKIFGGNIYKGGATGIFNAIPFAIWFYLAAEGGAMSAEECKNPKKDISKGFILAIITLMILALGTFLCTAGVLDNKTLGTTNSPIPDTLNAIFGKGNFLSKFMSFIGLFGLIASLHGIIIGYSRQVFAMSRSRYLPEFLSRVNSKGSPVPAIVVPSLIGMLFVLTNNTATIIVISSFGAIALHAISMIAFFLLRKKEPNLERPYKVSIILPIIALVLNAVFLVTTIYSSVSTISWVILSFVLAFVYYFIYSKLKGRSDIEEEQKEAV</sequence>
<evidence type="ECO:0000256" key="1">
    <source>
        <dbReference type="ARBA" id="ARBA00004141"/>
    </source>
</evidence>
<keyword evidence="7" id="KW-1185">Reference proteome</keyword>
<dbReference type="RefSeq" id="WP_077834168.1">
    <property type="nucleotide sequence ID" value="NZ_CP096983.1"/>
</dbReference>
<dbReference type="Gene3D" id="1.20.1740.10">
    <property type="entry name" value="Amino acid/polyamine transporter I"/>
    <property type="match status" value="1"/>
</dbReference>
<organism evidence="6 7">
    <name type="scientific">Clostridium felsineum</name>
    <dbReference type="NCBI Taxonomy" id="36839"/>
    <lineage>
        <taxon>Bacteria</taxon>
        <taxon>Bacillati</taxon>
        <taxon>Bacillota</taxon>
        <taxon>Clostridia</taxon>
        <taxon>Eubacteriales</taxon>
        <taxon>Clostridiaceae</taxon>
        <taxon>Clostridium</taxon>
    </lineage>
</organism>
<evidence type="ECO:0000313" key="6">
    <source>
        <dbReference type="EMBL" id="URZ12762.1"/>
    </source>
</evidence>
<protein>
    <submittedName>
        <fullName evidence="6">Amino acid permease YhdG</fullName>
    </submittedName>
</protein>
<evidence type="ECO:0000313" key="7">
    <source>
        <dbReference type="Proteomes" id="UP000190951"/>
    </source>
</evidence>
<keyword evidence="3" id="KW-1133">Transmembrane helix</keyword>
<proteinExistence type="predicted"/>
<dbReference type="NCBIfam" id="TIGR00908">
    <property type="entry name" value="2A0305"/>
    <property type="match status" value="1"/>
</dbReference>
<dbReference type="Pfam" id="PF00324">
    <property type="entry name" value="AA_permease"/>
    <property type="match status" value="1"/>
</dbReference>
<dbReference type="PIRSF" id="PIRSF006060">
    <property type="entry name" value="AA_transporter"/>
    <property type="match status" value="1"/>
</dbReference>
<dbReference type="KEGG" id="crw:CROST_035070"/>
<keyword evidence="2" id="KW-0812">Transmembrane</keyword>
<evidence type="ECO:0000259" key="5">
    <source>
        <dbReference type="Pfam" id="PF00324"/>
    </source>
</evidence>
<gene>
    <name evidence="6" type="primary">yhdG_2</name>
    <name evidence="6" type="ORF">CROST_035070</name>
</gene>
<evidence type="ECO:0000256" key="4">
    <source>
        <dbReference type="ARBA" id="ARBA00023136"/>
    </source>
</evidence>
<keyword evidence="4" id="KW-0472">Membrane</keyword>
<feature type="domain" description="Amino acid permease/ SLC12A" evidence="5">
    <location>
        <begin position="21"/>
        <end position="421"/>
    </location>
</feature>
<dbReference type="PANTHER" id="PTHR42770:SF7">
    <property type="entry name" value="MEMBRANE PROTEIN"/>
    <property type="match status" value="1"/>
</dbReference>
<comment type="subcellular location">
    <subcellularLocation>
        <location evidence="1">Membrane</location>
        <topology evidence="1">Multi-pass membrane protein</topology>
    </subcellularLocation>
</comment>
<dbReference type="InterPro" id="IPR050367">
    <property type="entry name" value="APC_superfamily"/>
</dbReference>
<reference evidence="6 7" key="1">
    <citation type="submission" date="2022-04" db="EMBL/GenBank/DDBJ databases">
        <title>Genome sequence of C. roseum typestrain.</title>
        <authorList>
            <person name="Poehlein A."/>
            <person name="Schoch T."/>
            <person name="Duerre P."/>
            <person name="Daniel R."/>
        </authorList>
    </citation>
    <scope>NUCLEOTIDE SEQUENCE [LARGE SCALE GENOMIC DNA]</scope>
    <source>
        <strain evidence="6 7">DSM 7320</strain>
    </source>
</reference>
<evidence type="ECO:0000256" key="2">
    <source>
        <dbReference type="ARBA" id="ARBA00022692"/>
    </source>
</evidence>
<dbReference type="GO" id="GO:0016020">
    <property type="term" value="C:membrane"/>
    <property type="evidence" value="ECO:0007669"/>
    <property type="project" value="UniProtKB-SubCell"/>
</dbReference>